<feature type="compositionally biased region" description="Low complexity" evidence="1">
    <location>
        <begin position="176"/>
        <end position="185"/>
    </location>
</feature>
<feature type="compositionally biased region" description="Basic residues" evidence="1">
    <location>
        <begin position="159"/>
        <end position="175"/>
    </location>
</feature>
<feature type="compositionally biased region" description="Gly residues" evidence="1">
    <location>
        <begin position="215"/>
        <end position="228"/>
    </location>
</feature>
<reference evidence="3" key="1">
    <citation type="submission" date="2025-08" db="UniProtKB">
        <authorList>
            <consortium name="RefSeq"/>
        </authorList>
    </citation>
    <scope>IDENTIFICATION</scope>
    <source>
        <tissue evidence="3">Brain</tissue>
    </source>
</reference>
<dbReference type="Proteomes" id="UP000000715">
    <property type="component" value="Unplaced"/>
</dbReference>
<evidence type="ECO:0000313" key="2">
    <source>
        <dbReference type="Proteomes" id="UP000000715"/>
    </source>
</evidence>
<feature type="compositionally biased region" description="Basic and acidic residues" evidence="1">
    <location>
        <begin position="118"/>
        <end position="127"/>
    </location>
</feature>
<name>A0A8U0MWM8_MUSPF</name>
<sequence length="300" mass="31575">MCGNRGASFKSCTCRQETQCSAALPQDTPLSTRRPGASSRGLRRLPSTAFSRAHPSSRSSKAPHLQIPERATALPRGEPVPARAHLTQRVPDPALGITRAGKPRVRPGAASYSTPVSREPKPPERRNPVFLGPRPLLGAHGPGQGRCPGAMPAAGASGQRRRLHQVRGRGRRSSASRRASGGARVAEGRRHPEPPVPPLPCSAARALGAGTRVLGPGGHAPGARGRGPGATLSSPDRRRGKEACSGRSEATPGREGEESQLWHPKTCPKTLLLLGAYGQPGSISAQQKEKQQLQDHEATI</sequence>
<dbReference type="RefSeq" id="XP_004757991.1">
    <property type="nucleotide sequence ID" value="XM_004757934.3"/>
</dbReference>
<feature type="region of interest" description="Disordered" evidence="1">
    <location>
        <begin position="20"/>
        <end position="263"/>
    </location>
</feature>
<gene>
    <name evidence="3" type="primary">LOC101684252</name>
</gene>
<dbReference type="AlphaFoldDB" id="A0A8U0MWM8"/>
<proteinExistence type="predicted"/>
<accession>A0A8U0MWM8</accession>
<evidence type="ECO:0000256" key="1">
    <source>
        <dbReference type="SAM" id="MobiDB-lite"/>
    </source>
</evidence>
<keyword evidence="2" id="KW-1185">Reference proteome</keyword>
<dbReference type="GeneID" id="101684252"/>
<protein>
    <submittedName>
        <fullName evidence="3">Translation initiation factor IF-2-like isoform X1</fullName>
    </submittedName>
</protein>
<evidence type="ECO:0000313" key="3">
    <source>
        <dbReference type="RefSeq" id="XP_004757991.1"/>
    </source>
</evidence>
<organism evidence="2 3">
    <name type="scientific">Mustela putorius furo</name>
    <name type="common">European domestic ferret</name>
    <name type="synonym">Mustela furo</name>
    <dbReference type="NCBI Taxonomy" id="9669"/>
    <lineage>
        <taxon>Eukaryota</taxon>
        <taxon>Metazoa</taxon>
        <taxon>Chordata</taxon>
        <taxon>Craniata</taxon>
        <taxon>Vertebrata</taxon>
        <taxon>Euteleostomi</taxon>
        <taxon>Mammalia</taxon>
        <taxon>Eutheria</taxon>
        <taxon>Laurasiatheria</taxon>
        <taxon>Carnivora</taxon>
        <taxon>Caniformia</taxon>
        <taxon>Musteloidea</taxon>
        <taxon>Mustelidae</taxon>
        <taxon>Mustelinae</taxon>
        <taxon>Mustela</taxon>
    </lineage>
</organism>
<feature type="compositionally biased region" description="Polar residues" evidence="1">
    <location>
        <begin position="48"/>
        <end position="60"/>
    </location>
</feature>
<feature type="compositionally biased region" description="Basic and acidic residues" evidence="1">
    <location>
        <begin position="235"/>
        <end position="244"/>
    </location>
</feature>
<dbReference type="KEGG" id="mpuf:101684252"/>